<name>A0ABY1AB91_9LACO</name>
<gene>
    <name evidence="2" type="ORF">SAMN05216431_105102</name>
</gene>
<organism evidence="2 3">
    <name type="scientific">Ligilactobacillus ruminis</name>
    <dbReference type="NCBI Taxonomy" id="1623"/>
    <lineage>
        <taxon>Bacteria</taxon>
        <taxon>Bacillati</taxon>
        <taxon>Bacillota</taxon>
        <taxon>Bacilli</taxon>
        <taxon>Lactobacillales</taxon>
        <taxon>Lactobacillaceae</taxon>
        <taxon>Ligilactobacillus</taxon>
    </lineage>
</organism>
<evidence type="ECO:0000313" key="3">
    <source>
        <dbReference type="Proteomes" id="UP000182089"/>
    </source>
</evidence>
<dbReference type="Pfam" id="PF12459">
    <property type="entry name" value="DltX"/>
    <property type="match status" value="1"/>
</dbReference>
<dbReference type="Proteomes" id="UP000182089">
    <property type="component" value="Unassembled WGS sequence"/>
</dbReference>
<evidence type="ECO:0000313" key="2">
    <source>
        <dbReference type="EMBL" id="SEM62201.1"/>
    </source>
</evidence>
<keyword evidence="1" id="KW-0472">Membrane</keyword>
<keyword evidence="1" id="KW-0812">Transmembrane</keyword>
<dbReference type="InterPro" id="IPR021008">
    <property type="entry name" value="DltX"/>
</dbReference>
<reference evidence="2 3" key="1">
    <citation type="submission" date="2016-10" db="EMBL/GenBank/DDBJ databases">
        <authorList>
            <person name="Varghese N."/>
            <person name="Submissions S."/>
        </authorList>
    </citation>
    <scope>NUCLEOTIDE SEQUENCE [LARGE SCALE GENOMIC DNA]</scope>
    <source>
        <strain evidence="2 3">WC1T17</strain>
    </source>
</reference>
<proteinExistence type="predicted"/>
<sequence length="45" mass="5500">MKHLKDNIYLSFILKTIFYFGILFALLYLYSYSGINQPHFIYNEF</sequence>
<feature type="transmembrane region" description="Helical" evidence="1">
    <location>
        <begin position="12"/>
        <end position="30"/>
    </location>
</feature>
<protein>
    <submittedName>
        <fullName evidence="2">D-Ala-teichoic acid biosynthesis protein</fullName>
    </submittedName>
</protein>
<dbReference type="EMBL" id="FOCC01000005">
    <property type="protein sequence ID" value="SEM62201.1"/>
    <property type="molecule type" value="Genomic_DNA"/>
</dbReference>
<evidence type="ECO:0000256" key="1">
    <source>
        <dbReference type="SAM" id="Phobius"/>
    </source>
</evidence>
<comment type="caution">
    <text evidence="2">The sequence shown here is derived from an EMBL/GenBank/DDBJ whole genome shotgun (WGS) entry which is preliminary data.</text>
</comment>
<keyword evidence="1" id="KW-1133">Transmembrane helix</keyword>
<accession>A0ABY1AB91</accession>